<feature type="transmembrane region" description="Helical" evidence="1">
    <location>
        <begin position="55"/>
        <end position="73"/>
    </location>
</feature>
<keyword evidence="3" id="KW-1185">Reference proteome</keyword>
<feature type="transmembrane region" description="Helical" evidence="1">
    <location>
        <begin position="20"/>
        <end position="43"/>
    </location>
</feature>
<accession>A0A1I0JP26</accession>
<gene>
    <name evidence="2" type="ORF">SAMN05216313_13335</name>
</gene>
<proteinExistence type="predicted"/>
<keyword evidence="1" id="KW-0472">Membrane</keyword>
<evidence type="ECO:0000313" key="3">
    <source>
        <dbReference type="Proteomes" id="UP000198508"/>
    </source>
</evidence>
<dbReference type="EMBL" id="FOIM01000033">
    <property type="protein sequence ID" value="SEU12267.1"/>
    <property type="molecule type" value="Genomic_DNA"/>
</dbReference>
<dbReference type="Proteomes" id="UP000198508">
    <property type="component" value="Unassembled WGS sequence"/>
</dbReference>
<keyword evidence="1" id="KW-0812">Transmembrane</keyword>
<evidence type="ECO:0000256" key="1">
    <source>
        <dbReference type="SAM" id="Phobius"/>
    </source>
</evidence>
<dbReference type="AlphaFoldDB" id="A0A1I0JP26"/>
<evidence type="ECO:0000313" key="2">
    <source>
        <dbReference type="EMBL" id="SEU12267.1"/>
    </source>
</evidence>
<organism evidence="2 3">
    <name type="scientific">Enterocloster lavalensis</name>
    <dbReference type="NCBI Taxonomy" id="460384"/>
    <lineage>
        <taxon>Bacteria</taxon>
        <taxon>Bacillati</taxon>
        <taxon>Bacillota</taxon>
        <taxon>Clostridia</taxon>
        <taxon>Lachnospirales</taxon>
        <taxon>Lachnospiraceae</taxon>
        <taxon>Enterocloster</taxon>
    </lineage>
</organism>
<dbReference type="STRING" id="460384.SAMN05216313_13335"/>
<keyword evidence="1" id="KW-1133">Transmembrane helix</keyword>
<reference evidence="3" key="1">
    <citation type="submission" date="2016-10" db="EMBL/GenBank/DDBJ databases">
        <authorList>
            <person name="Varghese N."/>
            <person name="Submissions S."/>
        </authorList>
    </citation>
    <scope>NUCLEOTIDE SEQUENCE [LARGE SCALE GENOMIC DNA]</scope>
    <source>
        <strain evidence="3">NLAE-zl-G277</strain>
    </source>
</reference>
<protein>
    <submittedName>
        <fullName evidence="2">YcxB-like protein</fullName>
    </submittedName>
</protein>
<sequence length="156" mass="17484">MKYQYTYRNTAAELWQLSMYYTYGSLVGLCNIIFTVAIIVMGISRWPELSNLMRGLVLLCSLLFTVIQPIAVYRKAQKQAAGITADTRVGFDDAGLHVLTGDKDAVLAWSKVKKISKKPTMIVIFSDTTHGFVLSNRVLGSDRAVFYSYIASKVKR</sequence>
<dbReference type="RefSeq" id="WP_092369690.1">
    <property type="nucleotide sequence ID" value="NZ_DAINWJ010000029.1"/>
</dbReference>
<name>A0A1I0JP26_9FIRM</name>